<dbReference type="InterPro" id="IPR051923">
    <property type="entry name" value="Glycosyl_Hydrolase_39"/>
</dbReference>
<dbReference type="PANTHER" id="PTHR12631">
    <property type="entry name" value="ALPHA-L-IDURONIDASE"/>
    <property type="match status" value="1"/>
</dbReference>
<protein>
    <submittedName>
        <fullName evidence="1">GH1</fullName>
        <ecNumber evidence="1">1.1.1.133</ecNumber>
    </submittedName>
</protein>
<dbReference type="Gene3D" id="3.20.20.80">
    <property type="entry name" value="Glycosidases"/>
    <property type="match status" value="1"/>
</dbReference>
<dbReference type="EMBL" id="CADCVW010000036">
    <property type="protein sequence ID" value="CAA9492390.1"/>
    <property type="molecule type" value="Genomic_DNA"/>
</dbReference>
<dbReference type="AlphaFoldDB" id="A0A6J4S8L3"/>
<keyword evidence="1" id="KW-0560">Oxidoreductase</keyword>
<accession>A0A6J4S8L3</accession>
<reference evidence="1" key="1">
    <citation type="submission" date="2020-02" db="EMBL/GenBank/DDBJ databases">
        <authorList>
            <person name="Meier V. D."/>
        </authorList>
    </citation>
    <scope>NUCLEOTIDE SEQUENCE</scope>
    <source>
        <strain evidence="1">AVDCRST_MAG39</strain>
    </source>
</reference>
<dbReference type="SUPFAM" id="SSF51445">
    <property type="entry name" value="(Trans)glycosidases"/>
    <property type="match status" value="1"/>
</dbReference>
<dbReference type="GO" id="GO:0005975">
    <property type="term" value="P:carbohydrate metabolic process"/>
    <property type="evidence" value="ECO:0007669"/>
    <property type="project" value="InterPro"/>
</dbReference>
<evidence type="ECO:0000313" key="1">
    <source>
        <dbReference type="EMBL" id="CAA9492390.1"/>
    </source>
</evidence>
<proteinExistence type="predicted"/>
<organism evidence="1">
    <name type="scientific">uncultured Sphingomonadaceae bacterium</name>
    <dbReference type="NCBI Taxonomy" id="169976"/>
    <lineage>
        <taxon>Bacteria</taxon>
        <taxon>Pseudomonadati</taxon>
        <taxon>Pseudomonadota</taxon>
        <taxon>Alphaproteobacteria</taxon>
        <taxon>Sphingomonadales</taxon>
        <taxon>Sphingomonadaceae</taxon>
        <taxon>environmental samples</taxon>
    </lineage>
</organism>
<dbReference type="EC" id="1.1.1.133" evidence="1"/>
<dbReference type="InterPro" id="IPR017853">
    <property type="entry name" value="GH"/>
</dbReference>
<dbReference type="GO" id="GO:0004553">
    <property type="term" value="F:hydrolase activity, hydrolyzing O-glycosyl compounds"/>
    <property type="evidence" value="ECO:0007669"/>
    <property type="project" value="InterPro"/>
</dbReference>
<gene>
    <name evidence="1" type="ORF">AVDCRST_MAG39-857</name>
</gene>
<dbReference type="PANTHER" id="PTHR12631:SF10">
    <property type="entry name" value="BETA-XYLOSIDASE-LIKE PROTEIN-RELATED"/>
    <property type="match status" value="1"/>
</dbReference>
<sequence length="427" mass="48753">MSTESPFSFYGPRVVSHPSKSRFVFASGIECSYPVIQTPAGRVRRDQMAECGHYARWREDFELTLALGCRHLRYGPPYYSMHLAPGRYDWSFTDEVLPAMRDMGITPILDLCHFGVPDWIGDFQNADWPAHFAEYAGAFATRYPWIRLFTPVNEMYITAEFSGYYGWWNERLASHHGFVGALKNVTLASLAAMQAILLVRPNALFIHAESSEHTHANAPELVGEAEMFNERRFLTLDLITGRRISAGMYAYLRDNGMSEAEYARLRSVDLVEHFVIGHDYYVTNEHLLVAPGVRRGSGEVFGYATVARAYHERYRLPIMHTETNLNQGATGDEASDWLWKTWANVQQLRREGVPICGMTWYSVTDQVDWDVGLREKNDRVNPLGLYDLDRRLRPVGASFRRLTEQWRDTPLLPYGPFSIVGGLGAED</sequence>
<name>A0A6J4S8L3_9SPHN</name>
<dbReference type="GO" id="GO:0008831">
    <property type="term" value="F:dTDP-4-dehydrorhamnose reductase activity"/>
    <property type="evidence" value="ECO:0007669"/>
    <property type="project" value="UniProtKB-EC"/>
</dbReference>